<evidence type="ECO:0000256" key="1">
    <source>
        <dbReference type="ARBA" id="ARBA00023015"/>
    </source>
</evidence>
<dbReference type="InterPro" id="IPR000835">
    <property type="entry name" value="HTH_MarR-typ"/>
</dbReference>
<evidence type="ECO:0000313" key="5">
    <source>
        <dbReference type="EMBL" id="ODP29723.1"/>
    </source>
</evidence>
<dbReference type="PANTHER" id="PTHR42756">
    <property type="entry name" value="TRANSCRIPTIONAL REGULATOR, MARR"/>
    <property type="match status" value="1"/>
</dbReference>
<gene>
    <name evidence="5" type="ORF">PTI45_00877</name>
</gene>
<name>A0A1E3L7P7_9BACL</name>
<dbReference type="GO" id="GO:0003677">
    <property type="term" value="F:DNA binding"/>
    <property type="evidence" value="ECO:0007669"/>
    <property type="project" value="UniProtKB-KW"/>
</dbReference>
<dbReference type="InterPro" id="IPR036390">
    <property type="entry name" value="WH_DNA-bd_sf"/>
</dbReference>
<dbReference type="PATRIC" id="fig|1886670.3.peg.898"/>
<dbReference type="SUPFAM" id="SSF46785">
    <property type="entry name" value="Winged helix' DNA-binding domain"/>
    <property type="match status" value="1"/>
</dbReference>
<keyword evidence="3" id="KW-0804">Transcription</keyword>
<keyword evidence="1" id="KW-0805">Transcription regulation</keyword>
<dbReference type="Proteomes" id="UP000094578">
    <property type="component" value="Unassembled WGS sequence"/>
</dbReference>
<dbReference type="STRING" id="1886670.PTI45_00877"/>
<dbReference type="EMBL" id="MDER01000029">
    <property type="protein sequence ID" value="ODP29723.1"/>
    <property type="molecule type" value="Genomic_DNA"/>
</dbReference>
<accession>A0A1E3L7P7</accession>
<sequence>MQELESIGFVLGTTYRKVSQSLAYHLKEHDITPEQWSVLYYVCAQEGMNQKELASHVFKDQPTTARILDVLHRKNLIRKEMDPQDRRAFLVYPLPAGRELMEKIYAIEQKHNQDLTNLLTPEQFKELHHLLHLLRNKLEPHAEDTPEVPRHKN</sequence>
<keyword evidence="6" id="KW-1185">Reference proteome</keyword>
<evidence type="ECO:0000259" key="4">
    <source>
        <dbReference type="PROSITE" id="PS50995"/>
    </source>
</evidence>
<feature type="domain" description="HTH marR-type" evidence="4">
    <location>
        <begin position="1"/>
        <end position="139"/>
    </location>
</feature>
<dbReference type="PRINTS" id="PR00598">
    <property type="entry name" value="HTHMARR"/>
</dbReference>
<protein>
    <submittedName>
        <fullName evidence="5">Multidrug resistance operon repressor</fullName>
    </submittedName>
</protein>
<dbReference type="PROSITE" id="PS50995">
    <property type="entry name" value="HTH_MARR_2"/>
    <property type="match status" value="1"/>
</dbReference>
<keyword evidence="2" id="KW-0238">DNA-binding</keyword>
<dbReference type="InterPro" id="IPR036388">
    <property type="entry name" value="WH-like_DNA-bd_sf"/>
</dbReference>
<dbReference type="GO" id="GO:0003700">
    <property type="term" value="F:DNA-binding transcription factor activity"/>
    <property type="evidence" value="ECO:0007669"/>
    <property type="project" value="InterPro"/>
</dbReference>
<evidence type="ECO:0000256" key="2">
    <source>
        <dbReference type="ARBA" id="ARBA00023125"/>
    </source>
</evidence>
<evidence type="ECO:0000313" key="6">
    <source>
        <dbReference type="Proteomes" id="UP000094578"/>
    </source>
</evidence>
<dbReference type="SMART" id="SM00347">
    <property type="entry name" value="HTH_MARR"/>
    <property type="match status" value="1"/>
</dbReference>
<dbReference type="AlphaFoldDB" id="A0A1E3L7P7"/>
<dbReference type="Gene3D" id="1.10.10.10">
    <property type="entry name" value="Winged helix-like DNA-binding domain superfamily/Winged helix DNA-binding domain"/>
    <property type="match status" value="1"/>
</dbReference>
<comment type="caution">
    <text evidence="5">The sequence shown here is derived from an EMBL/GenBank/DDBJ whole genome shotgun (WGS) entry which is preliminary data.</text>
</comment>
<dbReference type="Pfam" id="PF12802">
    <property type="entry name" value="MarR_2"/>
    <property type="match status" value="1"/>
</dbReference>
<evidence type="ECO:0000256" key="3">
    <source>
        <dbReference type="ARBA" id="ARBA00023163"/>
    </source>
</evidence>
<proteinExistence type="predicted"/>
<organism evidence="5 6">
    <name type="scientific">Paenibacillus nuruki</name>
    <dbReference type="NCBI Taxonomy" id="1886670"/>
    <lineage>
        <taxon>Bacteria</taxon>
        <taxon>Bacillati</taxon>
        <taxon>Bacillota</taxon>
        <taxon>Bacilli</taxon>
        <taxon>Bacillales</taxon>
        <taxon>Paenibacillaceae</taxon>
        <taxon>Paenibacillus</taxon>
    </lineage>
</organism>
<dbReference type="RefSeq" id="WP_083243340.1">
    <property type="nucleotide sequence ID" value="NZ_MDER01000029.1"/>
</dbReference>
<reference evidence="5 6" key="1">
    <citation type="submission" date="2016-08" db="EMBL/GenBank/DDBJ databases">
        <title>Genome sequencing of Paenibacillus sp. TI45-13ar, isolated from Korean traditional nuruk.</title>
        <authorList>
            <person name="Kim S.-J."/>
        </authorList>
    </citation>
    <scope>NUCLEOTIDE SEQUENCE [LARGE SCALE GENOMIC DNA]</scope>
    <source>
        <strain evidence="5 6">TI45-13ar</strain>
    </source>
</reference>
<dbReference type="PANTHER" id="PTHR42756:SF1">
    <property type="entry name" value="TRANSCRIPTIONAL REPRESSOR OF EMRAB OPERON"/>
    <property type="match status" value="1"/>
</dbReference>